<dbReference type="PANTHER" id="PTHR13610:SF11">
    <property type="entry name" value="METHYLTRANSFERASE DOMAIN-CONTAINING PROTEIN"/>
    <property type="match status" value="1"/>
</dbReference>
<dbReference type="GO" id="GO:0016279">
    <property type="term" value="F:protein-lysine N-methyltransferase activity"/>
    <property type="evidence" value="ECO:0007669"/>
    <property type="project" value="InterPro"/>
</dbReference>
<feature type="domain" description="Methyltransferase" evidence="4">
    <location>
        <begin position="95"/>
        <end position="175"/>
    </location>
</feature>
<keyword evidence="3" id="KW-0949">S-adenosyl-L-methionine</keyword>
<dbReference type="AlphaFoldDB" id="A0A848FKX1"/>
<evidence type="ECO:0000313" key="6">
    <source>
        <dbReference type="Proteomes" id="UP000574067"/>
    </source>
</evidence>
<dbReference type="Proteomes" id="UP000574067">
    <property type="component" value="Unassembled WGS sequence"/>
</dbReference>
<evidence type="ECO:0000256" key="1">
    <source>
        <dbReference type="ARBA" id="ARBA00022603"/>
    </source>
</evidence>
<accession>A0A848FKX1</accession>
<dbReference type="Pfam" id="PF13649">
    <property type="entry name" value="Methyltransf_25"/>
    <property type="match status" value="1"/>
</dbReference>
<keyword evidence="1 5" id="KW-0489">Methyltransferase</keyword>
<comment type="caution">
    <text evidence="5">The sequence shown here is derived from an EMBL/GenBank/DDBJ whole genome shotgun (WGS) entry which is preliminary data.</text>
</comment>
<protein>
    <submittedName>
        <fullName evidence="5">Class I SAM-dependent methyltransferase</fullName>
    </submittedName>
</protein>
<dbReference type="InterPro" id="IPR026170">
    <property type="entry name" value="FAM173A/B"/>
</dbReference>
<organism evidence="5 6">
    <name type="scientific">Azohydromonas caseinilytica</name>
    <dbReference type="NCBI Taxonomy" id="2728836"/>
    <lineage>
        <taxon>Bacteria</taxon>
        <taxon>Pseudomonadati</taxon>
        <taxon>Pseudomonadota</taxon>
        <taxon>Betaproteobacteria</taxon>
        <taxon>Burkholderiales</taxon>
        <taxon>Sphaerotilaceae</taxon>
        <taxon>Azohydromonas</taxon>
    </lineage>
</organism>
<reference evidence="5 6" key="1">
    <citation type="submission" date="2020-04" db="EMBL/GenBank/DDBJ databases">
        <title>Azohydromonas sp. isolated from soil.</title>
        <authorList>
            <person name="Dahal R.H."/>
        </authorList>
    </citation>
    <scope>NUCLEOTIDE SEQUENCE [LARGE SCALE GENOMIC DNA]</scope>
    <source>
        <strain evidence="5 6">G-1-1-14</strain>
    </source>
</reference>
<evidence type="ECO:0000256" key="3">
    <source>
        <dbReference type="ARBA" id="ARBA00022691"/>
    </source>
</evidence>
<evidence type="ECO:0000259" key="4">
    <source>
        <dbReference type="Pfam" id="PF13649"/>
    </source>
</evidence>
<evidence type="ECO:0000256" key="2">
    <source>
        <dbReference type="ARBA" id="ARBA00022679"/>
    </source>
</evidence>
<dbReference type="InterPro" id="IPR041698">
    <property type="entry name" value="Methyltransf_25"/>
</dbReference>
<dbReference type="GO" id="GO:0032259">
    <property type="term" value="P:methylation"/>
    <property type="evidence" value="ECO:0007669"/>
    <property type="project" value="UniProtKB-KW"/>
</dbReference>
<keyword evidence="6" id="KW-1185">Reference proteome</keyword>
<dbReference type="InterPro" id="IPR029063">
    <property type="entry name" value="SAM-dependent_MTases_sf"/>
</dbReference>
<dbReference type="PANTHER" id="PTHR13610">
    <property type="entry name" value="METHYLTRANSFERASE DOMAIN-CONTAINING PROTEIN"/>
    <property type="match status" value="1"/>
</dbReference>
<keyword evidence="2 5" id="KW-0808">Transferase</keyword>
<dbReference type="CDD" id="cd02440">
    <property type="entry name" value="AdoMet_MTases"/>
    <property type="match status" value="1"/>
</dbReference>
<evidence type="ECO:0000313" key="5">
    <source>
        <dbReference type="EMBL" id="NML18989.1"/>
    </source>
</evidence>
<dbReference type="SUPFAM" id="SSF53335">
    <property type="entry name" value="S-adenosyl-L-methionine-dependent methyltransferases"/>
    <property type="match status" value="1"/>
</dbReference>
<proteinExistence type="predicted"/>
<sequence>MLNVRILTEKVARVLAEEGIAPLCRRALSHLRGQRERDPFDVENGTETSGLEPLWKLSIDSPNARHGERYQATSPQELVSVLEYLGVDPASSTFIDLGCGKGRTLIVAARFGFGKVIGVEFAQELAATAQANLVSQRLDNAVVLRADAAEFTFPPGSKVIYLYNPFSEQVLAKVLDNLRAFRNDRLYVVYKSPRCARLLDECDFLQRHERAPRAPHIGIWRGVTAEARVTPEAVA</sequence>
<dbReference type="RefSeq" id="WP_169163887.1">
    <property type="nucleotide sequence ID" value="NZ_JABBFW010000048.1"/>
</dbReference>
<gene>
    <name evidence="5" type="ORF">HHL10_28880</name>
</gene>
<dbReference type="Gene3D" id="3.40.50.150">
    <property type="entry name" value="Vaccinia Virus protein VP39"/>
    <property type="match status" value="1"/>
</dbReference>
<name>A0A848FKX1_9BURK</name>
<dbReference type="EMBL" id="JABBFW010000048">
    <property type="protein sequence ID" value="NML18989.1"/>
    <property type="molecule type" value="Genomic_DNA"/>
</dbReference>